<dbReference type="Gene3D" id="2.60.120.10">
    <property type="entry name" value="Jelly Rolls"/>
    <property type="match status" value="1"/>
</dbReference>
<dbReference type="PANTHER" id="PTHR40434:SF1">
    <property type="entry name" value="CUPIN TYPE-1 DOMAIN-CONTAINING PROTEIN"/>
    <property type="match status" value="1"/>
</dbReference>
<reference evidence="1 2" key="1">
    <citation type="journal article" date="2018" name="BMC Genomics">
        <title>Genomic evidence for intraspecific hybridization in a clonal and extremely halotolerant yeast.</title>
        <authorList>
            <person name="Gostincar C."/>
            <person name="Stajich J.E."/>
            <person name="Zupancic J."/>
            <person name="Zalar P."/>
            <person name="Gunde-Cimerman N."/>
        </authorList>
    </citation>
    <scope>NUCLEOTIDE SEQUENCE [LARGE SCALE GENOMIC DNA]</scope>
    <source>
        <strain evidence="1 2">EXF-10513</strain>
    </source>
</reference>
<evidence type="ECO:0000313" key="2">
    <source>
        <dbReference type="Proteomes" id="UP000269539"/>
    </source>
</evidence>
<protein>
    <recommendedName>
        <fullName evidence="3">Cupin 2 conserved barrel domain-containing protein</fullName>
    </recommendedName>
</protein>
<dbReference type="PANTHER" id="PTHR40434">
    <property type="entry name" value="CUPIN_2 DOMAIN-CONTAINING PROTEIN"/>
    <property type="match status" value="1"/>
</dbReference>
<proteinExistence type="predicted"/>
<organism evidence="1 2">
    <name type="scientific">Hortaea werneckii</name>
    <name type="common">Black yeast</name>
    <name type="synonym">Cladosporium werneckii</name>
    <dbReference type="NCBI Taxonomy" id="91943"/>
    <lineage>
        <taxon>Eukaryota</taxon>
        <taxon>Fungi</taxon>
        <taxon>Dikarya</taxon>
        <taxon>Ascomycota</taxon>
        <taxon>Pezizomycotina</taxon>
        <taxon>Dothideomycetes</taxon>
        <taxon>Dothideomycetidae</taxon>
        <taxon>Mycosphaerellales</taxon>
        <taxon>Teratosphaeriaceae</taxon>
        <taxon>Hortaea</taxon>
    </lineage>
</organism>
<evidence type="ECO:0000313" key="1">
    <source>
        <dbReference type="EMBL" id="RMY36895.1"/>
    </source>
</evidence>
<dbReference type="InterPro" id="IPR011051">
    <property type="entry name" value="RmlC_Cupin_sf"/>
</dbReference>
<comment type="caution">
    <text evidence="1">The sequence shown here is derived from an EMBL/GenBank/DDBJ whole genome shotgun (WGS) entry which is preliminary data.</text>
</comment>
<dbReference type="AlphaFoldDB" id="A0A3M7BAU2"/>
<dbReference type="EMBL" id="QWIO01004279">
    <property type="protein sequence ID" value="RMY36895.1"/>
    <property type="molecule type" value="Genomic_DNA"/>
</dbReference>
<evidence type="ECO:0008006" key="3">
    <source>
        <dbReference type="Google" id="ProtNLM"/>
    </source>
</evidence>
<dbReference type="Proteomes" id="UP000269539">
    <property type="component" value="Unassembled WGS sequence"/>
</dbReference>
<accession>A0A3M7BAU2</accession>
<dbReference type="SUPFAM" id="SSF51182">
    <property type="entry name" value="RmlC-like cupins"/>
    <property type="match status" value="1"/>
</dbReference>
<sequence>MAPSRADAESQVRSQGFSHVFTWSDGPYRASAVIANTRPSNSHYPPHSHSGVTTHLVLKGSLTAVYPDDPQAEKKTYSVGETWEVPAKKKHEVWVGPEGCTYVIGE</sequence>
<dbReference type="InterPro" id="IPR014710">
    <property type="entry name" value="RmlC-like_jellyroll"/>
</dbReference>
<gene>
    <name evidence="1" type="ORF">D0864_16527</name>
</gene>
<dbReference type="VEuPathDB" id="FungiDB:BTJ68_02443"/>
<name>A0A3M7BAU2_HORWE</name>